<proteinExistence type="predicted"/>
<gene>
    <name evidence="2" type="ORF">R1sor_018112</name>
</gene>
<dbReference type="EMBL" id="JBJQOH010000001">
    <property type="protein sequence ID" value="KAL3700090.1"/>
    <property type="molecule type" value="Genomic_DNA"/>
</dbReference>
<dbReference type="Proteomes" id="UP001633002">
    <property type="component" value="Unassembled WGS sequence"/>
</dbReference>
<feature type="compositionally biased region" description="Acidic residues" evidence="1">
    <location>
        <begin position="55"/>
        <end position="86"/>
    </location>
</feature>
<sequence>MTHPPRPKYPSDAKNYHDMRWPGFAHTIRLPEELLQPYVNLKVTLGPRTTHADEEPLMVDPDEADPDDNIGDVAQDSEDSDPEILD</sequence>
<reference evidence="2 3" key="1">
    <citation type="submission" date="2024-09" db="EMBL/GenBank/DDBJ databases">
        <title>Chromosome-scale assembly of Riccia sorocarpa.</title>
        <authorList>
            <person name="Paukszto L."/>
        </authorList>
    </citation>
    <scope>NUCLEOTIDE SEQUENCE [LARGE SCALE GENOMIC DNA]</scope>
    <source>
        <strain evidence="2">LP-2024</strain>
        <tissue evidence="2">Aerial parts of the thallus</tissue>
    </source>
</reference>
<dbReference type="AlphaFoldDB" id="A0ABD3ICC0"/>
<evidence type="ECO:0000256" key="1">
    <source>
        <dbReference type="SAM" id="MobiDB-lite"/>
    </source>
</evidence>
<keyword evidence="3" id="KW-1185">Reference proteome</keyword>
<protein>
    <submittedName>
        <fullName evidence="2">Uncharacterized protein</fullName>
    </submittedName>
</protein>
<evidence type="ECO:0000313" key="2">
    <source>
        <dbReference type="EMBL" id="KAL3700090.1"/>
    </source>
</evidence>
<evidence type="ECO:0000313" key="3">
    <source>
        <dbReference type="Proteomes" id="UP001633002"/>
    </source>
</evidence>
<feature type="region of interest" description="Disordered" evidence="1">
    <location>
        <begin position="46"/>
        <end position="86"/>
    </location>
</feature>
<name>A0ABD3ICC0_9MARC</name>
<comment type="caution">
    <text evidence="2">The sequence shown here is derived from an EMBL/GenBank/DDBJ whole genome shotgun (WGS) entry which is preliminary data.</text>
</comment>
<organism evidence="2 3">
    <name type="scientific">Riccia sorocarpa</name>
    <dbReference type="NCBI Taxonomy" id="122646"/>
    <lineage>
        <taxon>Eukaryota</taxon>
        <taxon>Viridiplantae</taxon>
        <taxon>Streptophyta</taxon>
        <taxon>Embryophyta</taxon>
        <taxon>Marchantiophyta</taxon>
        <taxon>Marchantiopsida</taxon>
        <taxon>Marchantiidae</taxon>
        <taxon>Marchantiales</taxon>
        <taxon>Ricciaceae</taxon>
        <taxon>Riccia</taxon>
    </lineage>
</organism>
<accession>A0ABD3ICC0</accession>